<evidence type="ECO:0000256" key="7">
    <source>
        <dbReference type="ARBA" id="ARBA00022729"/>
    </source>
</evidence>
<dbReference type="PRINTS" id="PR01819">
    <property type="entry name" value="DESMOGLEIN"/>
</dbReference>
<comment type="function">
    <text evidence="17">A component of desmosome cell-cell junctions which are required for positive regulation of cellular adhesion. Involved in the interaction of plaque proteins and intermediate filaments mediating cell-cell adhesion.</text>
</comment>
<evidence type="ECO:0000256" key="2">
    <source>
        <dbReference type="ARBA" id="ARBA00004568"/>
    </source>
</evidence>
<dbReference type="Gene3D" id="4.10.900.10">
    <property type="entry name" value="TCF3-CBD (Catenin binding domain)"/>
    <property type="match status" value="1"/>
</dbReference>
<keyword evidence="3" id="KW-1003">Cell membrane</keyword>
<dbReference type="InterPro" id="IPR050971">
    <property type="entry name" value="Cadherin-domain_protein"/>
</dbReference>
<gene>
    <name evidence="21" type="primary">dsg2.1</name>
</gene>
<evidence type="ECO:0000256" key="17">
    <source>
        <dbReference type="RuleBase" id="RU004358"/>
    </source>
</evidence>
<reference evidence="21" key="2">
    <citation type="submission" date="2025-08" db="UniProtKB">
        <authorList>
            <consortium name="Ensembl"/>
        </authorList>
    </citation>
    <scope>IDENTIFICATION</scope>
</reference>
<dbReference type="Proteomes" id="UP000694580">
    <property type="component" value="Chromosome 19"/>
</dbReference>
<dbReference type="InterPro" id="IPR009122">
    <property type="entry name" value="Desmosomal_cadherin"/>
</dbReference>
<organism evidence="21 22">
    <name type="scientific">Denticeps clupeoides</name>
    <name type="common">denticle herring</name>
    <dbReference type="NCBI Taxonomy" id="299321"/>
    <lineage>
        <taxon>Eukaryota</taxon>
        <taxon>Metazoa</taxon>
        <taxon>Chordata</taxon>
        <taxon>Craniata</taxon>
        <taxon>Vertebrata</taxon>
        <taxon>Euteleostomi</taxon>
        <taxon>Actinopterygii</taxon>
        <taxon>Neopterygii</taxon>
        <taxon>Teleostei</taxon>
        <taxon>Clupei</taxon>
        <taxon>Clupeiformes</taxon>
        <taxon>Denticipitoidei</taxon>
        <taxon>Denticipitidae</taxon>
        <taxon>Denticeps</taxon>
    </lineage>
</organism>
<accession>A0AAY4CUZ9</accession>
<dbReference type="FunFam" id="2.60.40.60:FF:000068">
    <property type="entry name" value="Desmoglein 1"/>
    <property type="match status" value="2"/>
</dbReference>
<dbReference type="FunFam" id="2.60.40.60:FF:000031">
    <property type="entry name" value="Cadherin 3"/>
    <property type="match status" value="1"/>
</dbReference>
<feature type="domain" description="Cadherin" evidence="20">
    <location>
        <begin position="173"/>
        <end position="284"/>
    </location>
</feature>
<dbReference type="Gene3D" id="2.60.40.60">
    <property type="entry name" value="Cadherins"/>
    <property type="match status" value="7"/>
</dbReference>
<evidence type="ECO:0000256" key="3">
    <source>
        <dbReference type="ARBA" id="ARBA00022475"/>
    </source>
</evidence>
<dbReference type="PROSITE" id="PS00232">
    <property type="entry name" value="CADHERIN_1"/>
    <property type="match status" value="2"/>
</dbReference>
<dbReference type="InterPro" id="IPR020894">
    <property type="entry name" value="Cadherin_CS"/>
</dbReference>
<evidence type="ECO:0000313" key="22">
    <source>
        <dbReference type="Proteomes" id="UP000694580"/>
    </source>
</evidence>
<evidence type="ECO:0000256" key="9">
    <source>
        <dbReference type="ARBA" id="ARBA00022837"/>
    </source>
</evidence>
<dbReference type="CDD" id="cd11304">
    <property type="entry name" value="Cadherin_repeat"/>
    <property type="match status" value="6"/>
</dbReference>
<evidence type="ECO:0000256" key="5">
    <source>
        <dbReference type="ARBA" id="ARBA00022692"/>
    </source>
</evidence>
<evidence type="ECO:0000313" key="21">
    <source>
        <dbReference type="Ensembl" id="ENSDCDP00010036958.1"/>
    </source>
</evidence>
<evidence type="ECO:0000256" key="13">
    <source>
        <dbReference type="ARBA" id="ARBA00023136"/>
    </source>
</evidence>
<keyword evidence="22" id="KW-1185">Reference proteome</keyword>
<dbReference type="GO" id="GO:0055113">
    <property type="term" value="P:epiboly involved in gastrulation with mouth forming second"/>
    <property type="evidence" value="ECO:0007669"/>
    <property type="project" value="UniProtKB-ARBA"/>
</dbReference>
<dbReference type="Pfam" id="PF00028">
    <property type="entry name" value="Cadherin"/>
    <property type="match status" value="4"/>
</dbReference>
<evidence type="ECO:0000256" key="11">
    <source>
        <dbReference type="ARBA" id="ARBA00022949"/>
    </source>
</evidence>
<keyword evidence="13 19" id="KW-0472">Membrane</keyword>
<dbReference type="Pfam" id="PF01049">
    <property type="entry name" value="CADH_Y-type_LIR"/>
    <property type="match status" value="1"/>
</dbReference>
<feature type="compositionally biased region" description="Gly residues" evidence="18">
    <location>
        <begin position="640"/>
        <end position="682"/>
    </location>
</feature>
<evidence type="ECO:0000256" key="10">
    <source>
        <dbReference type="ARBA" id="ARBA00022889"/>
    </source>
</evidence>
<feature type="domain" description="Cadherin" evidence="20">
    <location>
        <begin position="99"/>
        <end position="173"/>
    </location>
</feature>
<dbReference type="FunFam" id="2.60.40.60:FF:000074">
    <property type="entry name" value="Desmoglein 4"/>
    <property type="match status" value="1"/>
</dbReference>
<feature type="domain" description="Cadherin" evidence="20">
    <location>
        <begin position="713"/>
        <end position="824"/>
    </location>
</feature>
<keyword evidence="7" id="KW-0732">Signal</keyword>
<evidence type="ECO:0000256" key="16">
    <source>
        <dbReference type="RuleBase" id="RU003318"/>
    </source>
</evidence>
<dbReference type="SUPFAM" id="SSF49313">
    <property type="entry name" value="Cadherin-like"/>
    <property type="match status" value="7"/>
</dbReference>
<dbReference type="PANTHER" id="PTHR24025:SF29">
    <property type="entry name" value="DESMOGLEIN-2-LIKE-RELATED"/>
    <property type="match status" value="1"/>
</dbReference>
<reference evidence="21" key="3">
    <citation type="submission" date="2025-09" db="UniProtKB">
        <authorList>
            <consortium name="Ensembl"/>
        </authorList>
    </citation>
    <scope>IDENTIFICATION</scope>
</reference>
<dbReference type="GO" id="GO:0005886">
    <property type="term" value="C:plasma membrane"/>
    <property type="evidence" value="ECO:0007669"/>
    <property type="project" value="UniProtKB-SubCell"/>
</dbReference>
<evidence type="ECO:0000256" key="14">
    <source>
        <dbReference type="ARBA" id="ARBA00023180"/>
    </source>
</evidence>
<dbReference type="InterPro" id="IPR015919">
    <property type="entry name" value="Cadherin-like_sf"/>
</dbReference>
<dbReference type="GO" id="GO:0005509">
    <property type="term" value="F:calcium ion binding"/>
    <property type="evidence" value="ECO:0007669"/>
    <property type="project" value="UniProtKB-UniRule"/>
</dbReference>
<dbReference type="PROSITE" id="PS50268">
    <property type="entry name" value="CADHERIN_2"/>
    <property type="match status" value="6"/>
</dbReference>
<evidence type="ECO:0000256" key="1">
    <source>
        <dbReference type="ARBA" id="ARBA00004251"/>
    </source>
</evidence>
<keyword evidence="6" id="KW-0479">Metal-binding</keyword>
<dbReference type="PRINTS" id="PR00205">
    <property type="entry name" value="CADHERIN"/>
</dbReference>
<dbReference type="FunFam" id="4.10.900.10:FF:000003">
    <property type="entry name" value="Desmoglein 1"/>
    <property type="match status" value="1"/>
</dbReference>
<sequence length="1482" mass="156901">MTSPVTMVTLLPGELATRRQTLEPHRQPAAMTRAAASAGLALLLSLSVWKVDSHAVASSLLHRQKREWIIPPLVLTENTDYRNKEFIAQIRSDLHTEPIFYRLSGVGADQHPINRFMVKRSSGYVRVTSILDREEIDQYNLTGYVEYADGSQAENPIELRIKVEDVNDNPPVFQPIRPVSVSEFSAAGTSIMTISATDADEPCNINSKIRYSITKQEPPSPKQMFEISPDGELLIRKPDLDRELYSMYKLTVQGADLYGAPGGKTSSVDVTVNLLDVNNNIPQLEKEQVWKVDTHAVASSLLHRQKREWIIPPRPLKENTDYRNDESIAQIRSDKNTETTVYKAPIFYRLTGMGADQHPINRFVVNRSSGLVKLTSILDREEIDQYNLTGYAEYADGSQAENPIELRIKVVDENDNPPVFQPIRPVSVSELSAAGTSIMTISATDADEPCNINSKIRYSITKQEPPSPKLMFEISPDGELRVKEPDLDRELYAMYKLTVQGADLYGAPGGKTSSADVTVNLLDVNDNVPQLEKEQYEGSVYENEKGVEVMRLKATDLDVDPANQELEYFLISGNEGGYFSMKTDPNTKEGILMLDKEVDFETMQNLNLGVGVKNKAPYHPSVLGGSAGTLNVGGGGGGAGGGGGGGGGGSSSGGGGGGGSSGGGGAGGGAGTGTGTGGGPGNGSTTWTASTWSGKTYPLKINVKDKPEGPSFDPKVKAIPISENIGQANLQNVIARYPAIDGDTKKPSENVRYAKGRDPDNWFTIDEKTAEIRLNKVPDRESPFLVNGTYMAEILCLTQDMPVQTATGTIAIQVEDFNDHCPELAAQTRSMCTAEDAIYVTAVDKDAPPNGAPFKFAVVPENTEGHWTVEHFNDTTTILRAHDVLWPGPYNVTLEISDQQGESCPDLQVLRVDACTCTDRGACKSELRESSAVRDGTRAVLGPAAIGLIFLGILALLLLPLLLLFCLCGTAGMVGAFTEMPFGTKEHLISYHTEGQGEDRDVPLLMSSAVDNGGMTECGMGMAGAGAGMGMGMGLMSTEGGFQESTAMGMGSMAMMGTMQNGLFHSRHDMSYGTAYDGMSLPDAFLQDYYFKKAAGAAEGGAPQKDALLVYDYEGQGSPAGSVGCCSLLESDSDLQFLDDLGPKFTTLAQICGGNRIDVAPKVLATPPPRPITPKQAPPVTVSMAAGTSTASTAAAPAPAASSSRMEKVVTMVNDQRMASLPSMHQHESVSVGVPTQTVLLQQQPLYYVMEPQMTNTVLLAERPSMGVGQNVFLMNGAHSGEGLILQGSAPAQATLGRADSMVLVGAGGAGGAGLSLGPGLLHTSNLSGSQLLLVDGGVGVGQGGTLQRAGTVGGAQGMVLLDAQGAARSVPPGNLQSGGGQGLVLLERPAVSVATQGSATMVTSTQSGIGGMRAPPSGGQGLVLLERPAVSVATQGSATMVTSTQSGIVGMRAPPSVKVNTLPTMQNVVLQEKKVVTSSTK</sequence>
<dbReference type="GO" id="GO:0045216">
    <property type="term" value="P:cell-cell junction organization"/>
    <property type="evidence" value="ECO:0007669"/>
    <property type="project" value="UniProtKB-ARBA"/>
</dbReference>
<feature type="domain" description="Cadherin" evidence="20">
    <location>
        <begin position="532"/>
        <end position="621"/>
    </location>
</feature>
<keyword evidence="11" id="KW-0965">Cell junction</keyword>
<evidence type="ECO:0000256" key="15">
    <source>
        <dbReference type="PROSITE-ProRule" id="PRU00043"/>
    </source>
</evidence>
<proteinExistence type="predicted"/>
<dbReference type="FunFam" id="2.60.40.60:FF:000011">
    <property type="entry name" value="Cadherin 1"/>
    <property type="match status" value="2"/>
</dbReference>
<keyword evidence="9 15" id="KW-0106">Calcium</keyword>
<evidence type="ECO:0000256" key="8">
    <source>
        <dbReference type="ARBA" id="ARBA00022737"/>
    </source>
</evidence>
<keyword evidence="8" id="KW-0677">Repeat</keyword>
<evidence type="ECO:0000259" key="20">
    <source>
        <dbReference type="PROSITE" id="PS50268"/>
    </source>
</evidence>
<dbReference type="GO" id="GO:0030057">
    <property type="term" value="C:desmosome"/>
    <property type="evidence" value="ECO:0007669"/>
    <property type="project" value="UniProtKB-SubCell"/>
</dbReference>
<feature type="transmembrane region" description="Helical" evidence="19">
    <location>
        <begin position="944"/>
        <end position="977"/>
    </location>
</feature>
<dbReference type="GO" id="GO:0007156">
    <property type="term" value="P:homophilic cell adhesion via plasma membrane adhesion molecules"/>
    <property type="evidence" value="ECO:0007669"/>
    <property type="project" value="InterPro"/>
</dbReference>
<evidence type="ECO:0000256" key="18">
    <source>
        <dbReference type="SAM" id="MobiDB-lite"/>
    </source>
</evidence>
<keyword evidence="14" id="KW-0325">Glycoprotein</keyword>
<evidence type="ECO:0000256" key="12">
    <source>
        <dbReference type="ARBA" id="ARBA00022989"/>
    </source>
</evidence>
<evidence type="ECO:0000256" key="4">
    <source>
        <dbReference type="ARBA" id="ARBA00022685"/>
    </source>
</evidence>
<dbReference type="PANTHER" id="PTHR24025">
    <property type="entry name" value="DESMOGLEIN FAMILY MEMBER"/>
    <property type="match status" value="1"/>
</dbReference>
<evidence type="ECO:0000256" key="19">
    <source>
        <dbReference type="SAM" id="Phobius"/>
    </source>
</evidence>
<dbReference type="InterPro" id="IPR027397">
    <property type="entry name" value="Catenin-bd_sf"/>
</dbReference>
<name>A0AAY4CUZ9_9TELE</name>
<comment type="subcellular location">
    <subcellularLocation>
        <location evidence="2">Cell junction</location>
        <location evidence="2">Desmosome</location>
    </subcellularLocation>
    <subcellularLocation>
        <location evidence="1 16">Cell membrane</location>
        <topology evidence="1 16">Single-pass type I membrane protein</topology>
    </subcellularLocation>
</comment>
<dbReference type="Ensembl" id="ENSDCDT00010046465.1">
    <property type="protein sequence ID" value="ENSDCDP00010036958.1"/>
    <property type="gene ID" value="ENSDCDG00010024140.1"/>
</dbReference>
<dbReference type="SMART" id="SM00112">
    <property type="entry name" value="CA"/>
    <property type="match status" value="6"/>
</dbReference>
<dbReference type="GeneTree" id="ENSGT01030000234624"/>
<keyword evidence="4" id="KW-0165">Cleavage on pair of basic residues</keyword>
<dbReference type="PRINTS" id="PR01818">
    <property type="entry name" value="DESMOCADHERN"/>
</dbReference>
<protein>
    <recommendedName>
        <fullName evidence="20">Cadherin domain-containing protein</fullName>
    </recommendedName>
</protein>
<feature type="region of interest" description="Disordered" evidence="18">
    <location>
        <begin position="640"/>
        <end position="691"/>
    </location>
</feature>
<dbReference type="FunFam" id="2.60.40.60:FF:000083">
    <property type="entry name" value="Desmoglein 1"/>
    <property type="match status" value="1"/>
</dbReference>
<evidence type="ECO:0000256" key="6">
    <source>
        <dbReference type="ARBA" id="ARBA00022723"/>
    </source>
</evidence>
<dbReference type="InterPro" id="IPR002126">
    <property type="entry name" value="Cadherin-like_dom"/>
</dbReference>
<keyword evidence="12 19" id="KW-1133">Transmembrane helix</keyword>
<feature type="domain" description="Cadherin" evidence="20">
    <location>
        <begin position="333"/>
        <end position="420"/>
    </location>
</feature>
<feature type="domain" description="Cadherin" evidence="20">
    <location>
        <begin position="420"/>
        <end position="531"/>
    </location>
</feature>
<dbReference type="InterPro" id="IPR000233">
    <property type="entry name" value="Cadherin_Y-type_LIR"/>
</dbReference>
<reference evidence="21 22" key="1">
    <citation type="submission" date="2020-06" db="EMBL/GenBank/DDBJ databases">
        <authorList>
            <consortium name="Wellcome Sanger Institute Data Sharing"/>
        </authorList>
    </citation>
    <scope>NUCLEOTIDE SEQUENCE [LARGE SCALE GENOMIC DNA]</scope>
</reference>
<keyword evidence="5 16" id="KW-0812">Transmembrane</keyword>
<keyword evidence="10 16" id="KW-0130">Cell adhesion</keyword>